<keyword evidence="4" id="KW-0812">Transmembrane</keyword>
<dbReference type="PANTHER" id="PTHR32347:SF14">
    <property type="entry name" value="EFFLUX SYSTEM COMPONENT YKNX-RELATED"/>
    <property type="match status" value="1"/>
</dbReference>
<evidence type="ECO:0000256" key="1">
    <source>
        <dbReference type="ARBA" id="ARBA00004196"/>
    </source>
</evidence>
<keyword evidence="4" id="KW-0472">Membrane</keyword>
<dbReference type="Gene3D" id="2.40.30.170">
    <property type="match status" value="1"/>
</dbReference>
<feature type="transmembrane region" description="Helical" evidence="4">
    <location>
        <begin position="7"/>
        <end position="28"/>
    </location>
</feature>
<dbReference type="Gene3D" id="6.20.50.140">
    <property type="match status" value="1"/>
</dbReference>
<dbReference type="PANTHER" id="PTHR32347">
    <property type="entry name" value="EFFLUX SYSTEM COMPONENT YKNX-RELATED"/>
    <property type="match status" value="1"/>
</dbReference>
<protein>
    <submittedName>
        <fullName evidence="6">HlyD family efflux transporter periplasmic adaptor subunit</fullName>
    </submittedName>
</protein>
<organism evidence="6 7">
    <name type="scientific">Inconstantimicrobium porci</name>
    <dbReference type="NCBI Taxonomy" id="2652291"/>
    <lineage>
        <taxon>Bacteria</taxon>
        <taxon>Bacillati</taxon>
        <taxon>Bacillota</taxon>
        <taxon>Clostridia</taxon>
        <taxon>Eubacteriales</taxon>
        <taxon>Clostridiaceae</taxon>
        <taxon>Inconstantimicrobium</taxon>
    </lineage>
</organism>
<evidence type="ECO:0000259" key="5">
    <source>
        <dbReference type="Pfam" id="PF25989"/>
    </source>
</evidence>
<feature type="coiled-coil region" evidence="3">
    <location>
        <begin position="95"/>
        <end position="193"/>
    </location>
</feature>
<feature type="domain" description="YknX-like C-terminal permuted SH3-like" evidence="5">
    <location>
        <begin position="341"/>
        <end position="402"/>
    </location>
</feature>
<gene>
    <name evidence="6" type="ORF">FYJ33_04270</name>
</gene>
<dbReference type="InterPro" id="IPR050465">
    <property type="entry name" value="UPF0194_transport"/>
</dbReference>
<sequence>MKKQKKIYAALTVSVMGLFAVFFSVYYYTLKKNTYTFVKTAKACFDNIEVKLSLTGTIKSNNERKYYRNQSKIKKFNVAVGDAVKRGDLLFSYDISEYESALNQAKIKYDETINNKNLLEKEKKANDEKVEEINLEIKKLEDQIAVSTINPNNKKFFFNKKKSAAISEIEKEIEKLKYERKSINEKYDLMAKQLDSAISIAETAYKKAAKKLEVNSGKVISDIYGVVTDISYDNNLITSIQNPVITIQNLEDLKITAGLNRDEVSLVKLGQKVDIKYGEKQCKGKVAFINPVASNQPSILSITQNTEPKVNIDISIDGCHDDMKVDFLVDADILINEKKNVITVPNECIKNDEGKNSKVYVLKDGMLVEREVQIGVVSDNKAEIISGVSEGEEIVLNPEDDMNLKCRYKGED</sequence>
<proteinExistence type="predicted"/>
<keyword evidence="2 3" id="KW-0175">Coiled coil</keyword>
<dbReference type="AlphaFoldDB" id="A0A7X2MXW6"/>
<dbReference type="Proteomes" id="UP000460287">
    <property type="component" value="Unassembled WGS sequence"/>
</dbReference>
<evidence type="ECO:0000256" key="3">
    <source>
        <dbReference type="SAM" id="Coils"/>
    </source>
</evidence>
<evidence type="ECO:0000313" key="7">
    <source>
        <dbReference type="Proteomes" id="UP000460287"/>
    </source>
</evidence>
<evidence type="ECO:0000313" key="6">
    <source>
        <dbReference type="EMBL" id="MSR90650.1"/>
    </source>
</evidence>
<dbReference type="RefSeq" id="WP_154530530.1">
    <property type="nucleotide sequence ID" value="NZ_JAXFSD010000020.1"/>
</dbReference>
<comment type="subcellular location">
    <subcellularLocation>
        <location evidence="1">Cell envelope</location>
    </subcellularLocation>
</comment>
<dbReference type="InterPro" id="IPR058637">
    <property type="entry name" value="YknX-like_C"/>
</dbReference>
<evidence type="ECO:0000256" key="4">
    <source>
        <dbReference type="SAM" id="Phobius"/>
    </source>
</evidence>
<dbReference type="Pfam" id="PF25989">
    <property type="entry name" value="YknX_C"/>
    <property type="match status" value="1"/>
</dbReference>
<keyword evidence="7" id="KW-1185">Reference proteome</keyword>
<dbReference type="Gene3D" id="2.40.50.100">
    <property type="match status" value="1"/>
</dbReference>
<accession>A0A7X2MXW6</accession>
<dbReference type="GO" id="GO:0030313">
    <property type="term" value="C:cell envelope"/>
    <property type="evidence" value="ECO:0007669"/>
    <property type="project" value="UniProtKB-SubCell"/>
</dbReference>
<evidence type="ECO:0000256" key="2">
    <source>
        <dbReference type="ARBA" id="ARBA00023054"/>
    </source>
</evidence>
<keyword evidence="4" id="KW-1133">Transmembrane helix</keyword>
<comment type="caution">
    <text evidence="6">The sequence shown here is derived from an EMBL/GenBank/DDBJ whole genome shotgun (WGS) entry which is preliminary data.</text>
</comment>
<reference evidence="6 7" key="1">
    <citation type="submission" date="2019-08" db="EMBL/GenBank/DDBJ databases">
        <title>In-depth cultivation of the pig gut microbiome towards novel bacterial diversity and tailored functional studies.</title>
        <authorList>
            <person name="Wylensek D."/>
            <person name="Hitch T.C.A."/>
            <person name="Clavel T."/>
        </authorList>
    </citation>
    <scope>NUCLEOTIDE SEQUENCE [LARGE SCALE GENOMIC DNA]</scope>
    <source>
        <strain evidence="6 7">WCA-383-APC-5B</strain>
    </source>
</reference>
<dbReference type="EMBL" id="VULX01000003">
    <property type="protein sequence ID" value="MSR90650.1"/>
    <property type="molecule type" value="Genomic_DNA"/>
</dbReference>
<name>A0A7X2MXW6_9CLOT</name>